<accession>A0AA39T746</accession>
<dbReference type="EMBL" id="JAUESC010000003">
    <property type="protein sequence ID" value="KAK0602402.1"/>
    <property type="molecule type" value="Genomic_DNA"/>
</dbReference>
<dbReference type="PANTHER" id="PTHR34427:SF5">
    <property type="entry name" value="DUF4283 DOMAIN-CONTAINING PROTEIN"/>
    <property type="match status" value="1"/>
</dbReference>
<gene>
    <name evidence="1" type="ORF">LWI29_033024</name>
</gene>
<comment type="caution">
    <text evidence="1">The sequence shown here is derived from an EMBL/GenBank/DDBJ whole genome shotgun (WGS) entry which is preliminary data.</text>
</comment>
<name>A0AA39T746_ACESA</name>
<organism evidence="1 2">
    <name type="scientific">Acer saccharum</name>
    <name type="common">Sugar maple</name>
    <dbReference type="NCBI Taxonomy" id="4024"/>
    <lineage>
        <taxon>Eukaryota</taxon>
        <taxon>Viridiplantae</taxon>
        <taxon>Streptophyta</taxon>
        <taxon>Embryophyta</taxon>
        <taxon>Tracheophyta</taxon>
        <taxon>Spermatophyta</taxon>
        <taxon>Magnoliopsida</taxon>
        <taxon>eudicotyledons</taxon>
        <taxon>Gunneridae</taxon>
        <taxon>Pentapetalae</taxon>
        <taxon>rosids</taxon>
        <taxon>malvids</taxon>
        <taxon>Sapindales</taxon>
        <taxon>Sapindaceae</taxon>
        <taxon>Hippocastanoideae</taxon>
        <taxon>Acereae</taxon>
        <taxon>Acer</taxon>
    </lineage>
</organism>
<reference evidence="1" key="2">
    <citation type="submission" date="2023-06" db="EMBL/GenBank/DDBJ databases">
        <authorList>
            <person name="Swenson N.G."/>
            <person name="Wegrzyn J.L."/>
            <person name="Mcevoy S.L."/>
        </authorList>
    </citation>
    <scope>NUCLEOTIDE SEQUENCE</scope>
    <source>
        <strain evidence="1">NS2018</strain>
        <tissue evidence="1">Leaf</tissue>
    </source>
</reference>
<keyword evidence="2" id="KW-1185">Reference proteome</keyword>
<dbReference type="PANTHER" id="PTHR34427">
    <property type="entry name" value="DUF4283 DOMAIN PROTEIN"/>
    <property type="match status" value="1"/>
</dbReference>
<evidence type="ECO:0000313" key="2">
    <source>
        <dbReference type="Proteomes" id="UP001168877"/>
    </source>
</evidence>
<dbReference type="Proteomes" id="UP001168877">
    <property type="component" value="Unassembled WGS sequence"/>
</dbReference>
<sequence>MPELLISECSLSNPLWLKKSAVGMLKSFANVSKVKRRLLNRGFSFSAKYLGGRAILWSFESTQDCEGFIKNSFFWRDLFISMEKWSAVRSFDEKPTWFNFAGVALDFWNKDFFKKLGSMFGDTVLIDDETLFRKRLNSARLLLLVPPNQTFPKVIKIVDGYRNFYVSVES</sequence>
<evidence type="ECO:0000313" key="1">
    <source>
        <dbReference type="EMBL" id="KAK0602402.1"/>
    </source>
</evidence>
<dbReference type="AlphaFoldDB" id="A0AA39T746"/>
<evidence type="ECO:0008006" key="3">
    <source>
        <dbReference type="Google" id="ProtNLM"/>
    </source>
</evidence>
<reference evidence="1" key="1">
    <citation type="journal article" date="2022" name="Plant J.">
        <title>Strategies of tolerance reflected in two North American maple genomes.</title>
        <authorList>
            <person name="McEvoy S.L."/>
            <person name="Sezen U.U."/>
            <person name="Trouern-Trend A."/>
            <person name="McMahon S.M."/>
            <person name="Schaberg P.G."/>
            <person name="Yang J."/>
            <person name="Wegrzyn J.L."/>
            <person name="Swenson N.G."/>
        </authorList>
    </citation>
    <scope>NUCLEOTIDE SEQUENCE</scope>
    <source>
        <strain evidence="1">NS2018</strain>
    </source>
</reference>
<protein>
    <recommendedName>
        <fullName evidence="3">DUF4283 domain-containing protein</fullName>
    </recommendedName>
</protein>
<proteinExistence type="predicted"/>